<evidence type="ECO:0000313" key="3">
    <source>
        <dbReference type="Proteomes" id="UP000019443"/>
    </source>
</evidence>
<dbReference type="Gene3D" id="3.40.630.30">
    <property type="match status" value="1"/>
</dbReference>
<dbReference type="PROSITE" id="PS51186">
    <property type="entry name" value="GNAT"/>
    <property type="match status" value="1"/>
</dbReference>
<dbReference type="InterPro" id="IPR000182">
    <property type="entry name" value="GNAT_dom"/>
</dbReference>
<dbReference type="EMBL" id="HG916852">
    <property type="protein sequence ID" value="CDM56374.1"/>
    <property type="molecule type" value="Genomic_DNA"/>
</dbReference>
<dbReference type="PANTHER" id="PTHR43451">
    <property type="entry name" value="ACETYLTRANSFERASE (GNAT) FAMILY PROTEIN"/>
    <property type="match status" value="1"/>
</dbReference>
<dbReference type="AlphaFoldDB" id="W6R5Y8"/>
<dbReference type="PATRIC" id="fig|348824.6.peg.751"/>
<sequence>MLATMVTLRRYVPADCDATVEIFLRAIREVASKDYTPAQIEAWAQVADRQAWAERRSNRPTWVAEAADLPIGFADLGSDGHLDMMFVYPGHQGIGAATALLRTIEEEARALGLSRIFTEASLTARPFFERRGFVVLTRQSVEKRGQALANFRMGKLLP</sequence>
<evidence type="ECO:0000259" key="1">
    <source>
        <dbReference type="PROSITE" id="PS51186"/>
    </source>
</evidence>
<keyword evidence="2" id="KW-0012">Acyltransferase</keyword>
<dbReference type="SUPFAM" id="SSF55729">
    <property type="entry name" value="Acyl-CoA N-acyltransferases (Nat)"/>
    <property type="match status" value="1"/>
</dbReference>
<dbReference type="GO" id="GO:0016747">
    <property type="term" value="F:acyltransferase activity, transferring groups other than amino-acyl groups"/>
    <property type="evidence" value="ECO:0007669"/>
    <property type="project" value="InterPro"/>
</dbReference>
<keyword evidence="2" id="KW-0808">Transferase</keyword>
<keyword evidence="3" id="KW-1185">Reference proteome</keyword>
<evidence type="ECO:0000313" key="2">
    <source>
        <dbReference type="EMBL" id="CDM56374.1"/>
    </source>
</evidence>
<dbReference type="InterPro" id="IPR016181">
    <property type="entry name" value="Acyl_CoA_acyltransferase"/>
</dbReference>
<organism evidence="2 3">
    <name type="scientific">Rhizobium favelukesii</name>
    <dbReference type="NCBI Taxonomy" id="348824"/>
    <lineage>
        <taxon>Bacteria</taxon>
        <taxon>Pseudomonadati</taxon>
        <taxon>Pseudomonadota</taxon>
        <taxon>Alphaproteobacteria</taxon>
        <taxon>Hyphomicrobiales</taxon>
        <taxon>Rhizobiaceae</taxon>
        <taxon>Rhizobium/Agrobacterium group</taxon>
        <taxon>Rhizobium</taxon>
    </lineage>
</organism>
<dbReference type="Pfam" id="PF13673">
    <property type="entry name" value="Acetyltransf_10"/>
    <property type="match status" value="1"/>
</dbReference>
<dbReference type="eggNOG" id="COG1247">
    <property type="taxonomic scope" value="Bacteria"/>
</dbReference>
<proteinExistence type="predicted"/>
<name>W6R5Y8_9HYPH</name>
<reference evidence="2" key="1">
    <citation type="submission" date="2013-11" db="EMBL/GenBank/DDBJ databases">
        <title>Draft genome sequence of the broad-host-range Rhizobium sp. LPU83 strain, a member of the low-genetic diversity Oregon-like Rhizobium sp. group.</title>
        <authorList>
            <person name="Wibberg D."/>
            <person name="Puehler A."/>
            <person name="Schlueter A."/>
        </authorList>
    </citation>
    <scope>NUCLEOTIDE SEQUENCE [LARGE SCALE GENOMIC DNA]</scope>
    <source>
        <strain evidence="2">LPU83</strain>
    </source>
</reference>
<dbReference type="KEGG" id="rhl:LPU83_0694"/>
<protein>
    <submittedName>
        <fullName evidence="2">Acetyltransferase</fullName>
        <ecNumber evidence="2">2.3.1.-</ecNumber>
    </submittedName>
</protein>
<dbReference type="EC" id="2.3.1.-" evidence="2"/>
<accession>W6R5Y8</accession>
<gene>
    <name evidence="2" type="primary">yafP</name>
    <name evidence="2" type="ORF">LPU83_0694</name>
</gene>
<dbReference type="HOGENOM" id="CLU_087351_0_1_5"/>
<dbReference type="Proteomes" id="UP000019443">
    <property type="component" value="Chromosome"/>
</dbReference>
<feature type="domain" description="N-acetyltransferase" evidence="1">
    <location>
        <begin position="6"/>
        <end position="158"/>
    </location>
</feature>
<dbReference type="PANTHER" id="PTHR43451:SF1">
    <property type="entry name" value="ACETYLTRANSFERASE"/>
    <property type="match status" value="1"/>
</dbReference>
<dbReference type="InterPro" id="IPR052564">
    <property type="entry name" value="N-acetyltrans/Recomb-assoc"/>
</dbReference>
<dbReference type="CDD" id="cd04301">
    <property type="entry name" value="NAT_SF"/>
    <property type="match status" value="1"/>
</dbReference>